<accession>A0A166N614</accession>
<organism evidence="2 3">
    <name type="scientific">Colletotrichum incanum</name>
    <name type="common">Soybean anthracnose fungus</name>
    <dbReference type="NCBI Taxonomy" id="1573173"/>
    <lineage>
        <taxon>Eukaryota</taxon>
        <taxon>Fungi</taxon>
        <taxon>Dikarya</taxon>
        <taxon>Ascomycota</taxon>
        <taxon>Pezizomycotina</taxon>
        <taxon>Sordariomycetes</taxon>
        <taxon>Hypocreomycetidae</taxon>
        <taxon>Glomerellales</taxon>
        <taxon>Glomerellaceae</taxon>
        <taxon>Colletotrichum</taxon>
        <taxon>Colletotrichum spaethianum species complex</taxon>
    </lineage>
</organism>
<feature type="compositionally biased region" description="Polar residues" evidence="1">
    <location>
        <begin position="165"/>
        <end position="185"/>
    </location>
</feature>
<dbReference type="Proteomes" id="UP000076584">
    <property type="component" value="Unassembled WGS sequence"/>
</dbReference>
<evidence type="ECO:0000313" key="2">
    <source>
        <dbReference type="EMBL" id="KZL65346.1"/>
    </source>
</evidence>
<dbReference type="AlphaFoldDB" id="A0A166N614"/>
<reference evidence="2 3" key="1">
    <citation type="submission" date="2015-06" db="EMBL/GenBank/DDBJ databases">
        <title>Survival trade-offs in plant roots during colonization by closely related pathogenic and mutualistic fungi.</title>
        <authorList>
            <person name="Hacquard S."/>
            <person name="Kracher B."/>
            <person name="Hiruma K."/>
            <person name="Weinman A."/>
            <person name="Muench P."/>
            <person name="Garrido Oter R."/>
            <person name="Ver Loren van Themaat E."/>
            <person name="Dallerey J.-F."/>
            <person name="Damm U."/>
            <person name="Henrissat B."/>
            <person name="Lespinet O."/>
            <person name="Thon M."/>
            <person name="Kemen E."/>
            <person name="McHardy A.C."/>
            <person name="Schulze-Lefert P."/>
            <person name="O'Connell R.J."/>
        </authorList>
    </citation>
    <scope>NUCLEOTIDE SEQUENCE [LARGE SCALE GENOMIC DNA]</scope>
    <source>
        <strain evidence="2 3">MAFF 238704</strain>
    </source>
</reference>
<keyword evidence="3" id="KW-1185">Reference proteome</keyword>
<feature type="region of interest" description="Disordered" evidence="1">
    <location>
        <begin position="149"/>
        <end position="202"/>
    </location>
</feature>
<evidence type="ECO:0000313" key="3">
    <source>
        <dbReference type="Proteomes" id="UP000076584"/>
    </source>
</evidence>
<protein>
    <submittedName>
        <fullName evidence="2">Uncharacterized protein</fullName>
    </submittedName>
</protein>
<evidence type="ECO:0000256" key="1">
    <source>
        <dbReference type="SAM" id="MobiDB-lite"/>
    </source>
</evidence>
<comment type="caution">
    <text evidence="2">The sequence shown here is derived from an EMBL/GenBank/DDBJ whole genome shotgun (WGS) entry which is preliminary data.</text>
</comment>
<name>A0A166N614_COLIC</name>
<gene>
    <name evidence="2" type="ORF">CI238_11192</name>
</gene>
<proteinExistence type="predicted"/>
<sequence length="267" mass="30151">MPKLPTPSRCRRRRLRSLRLRFCDILDNSFFLKWALEFHQKPFPPPGLPYLDDEPAWKEYLGRKTPAQKKTKKKIPESKQKRLSEDQTLGVVFGHFEFSVAAATRLLDSGKGPLVVRNPDRLSLHHGDLEASIVYAGVGSFSPHVTLTVRNPDVNKPLPEEQADVSDTTQDEVLSQEPVSPTSPLYQPFELGQGRGCAPRDDSRNVNSDECIFFWPPETAQAALLLPRPRPRLVTVRPPPPQSSPAPLYRTSLGQKPRRRGVIFSFI</sequence>
<dbReference type="EMBL" id="LFIW01002627">
    <property type="protein sequence ID" value="KZL65346.1"/>
    <property type="molecule type" value="Genomic_DNA"/>
</dbReference>